<sequence>MLLLGMEPDYMTMVSVLSAVSNLGTLGLGLWLHWFVMNHEFKDNIRVNSSLIDMYYSVRSWRGASNVRKKMKEPWIQKRPGISSTEIHGIIHKFVAGDKSHDDVEHIYENEMLEQWSLELRISAYAPEVDFKKYYDFDFDFDFDF</sequence>
<feature type="transmembrane region" description="Helical" evidence="1">
    <location>
        <begin position="12"/>
        <end position="36"/>
    </location>
</feature>
<evidence type="ECO:0000256" key="1">
    <source>
        <dbReference type="SAM" id="Phobius"/>
    </source>
</evidence>
<dbReference type="GO" id="GO:0003723">
    <property type="term" value="F:RNA binding"/>
    <property type="evidence" value="ECO:0007669"/>
    <property type="project" value="InterPro"/>
</dbReference>
<dbReference type="PANTHER" id="PTHR47926:SF510">
    <property type="entry name" value="PENTATRICOPEPTIDE REPEAT-CONTAINING PROTEIN"/>
    <property type="match status" value="1"/>
</dbReference>
<accession>A0A8S0PVB1</accession>
<dbReference type="GO" id="GO:0009451">
    <property type="term" value="P:RNA modification"/>
    <property type="evidence" value="ECO:0007669"/>
    <property type="project" value="InterPro"/>
</dbReference>
<protein>
    <submittedName>
        <fullName evidence="2">Uncharacterized protein</fullName>
    </submittedName>
</protein>
<name>A0A8S0PVB1_OLEEU</name>
<reference evidence="2 3" key="1">
    <citation type="submission" date="2019-12" db="EMBL/GenBank/DDBJ databases">
        <authorList>
            <person name="Alioto T."/>
            <person name="Alioto T."/>
            <person name="Gomez Garrido J."/>
        </authorList>
    </citation>
    <scope>NUCLEOTIDE SEQUENCE [LARGE SCALE GENOMIC DNA]</scope>
</reference>
<proteinExistence type="predicted"/>
<dbReference type="AlphaFoldDB" id="A0A8S0PVB1"/>
<dbReference type="Gramene" id="OE9A075566T1">
    <property type="protein sequence ID" value="OE9A075566C1"/>
    <property type="gene ID" value="OE9A075566"/>
</dbReference>
<evidence type="ECO:0000313" key="2">
    <source>
        <dbReference type="EMBL" id="CAA2956989.1"/>
    </source>
</evidence>
<dbReference type="PANTHER" id="PTHR47926">
    <property type="entry name" value="PENTATRICOPEPTIDE REPEAT-CONTAINING PROTEIN"/>
    <property type="match status" value="1"/>
</dbReference>
<keyword evidence="3" id="KW-1185">Reference proteome</keyword>
<keyword evidence="1" id="KW-1133">Transmembrane helix</keyword>
<keyword evidence="1" id="KW-0812">Transmembrane</keyword>
<dbReference type="Proteomes" id="UP000594638">
    <property type="component" value="Unassembled WGS sequence"/>
</dbReference>
<gene>
    <name evidence="2" type="ORF">OLEA9_A075566</name>
</gene>
<organism evidence="2 3">
    <name type="scientific">Olea europaea subsp. europaea</name>
    <dbReference type="NCBI Taxonomy" id="158383"/>
    <lineage>
        <taxon>Eukaryota</taxon>
        <taxon>Viridiplantae</taxon>
        <taxon>Streptophyta</taxon>
        <taxon>Embryophyta</taxon>
        <taxon>Tracheophyta</taxon>
        <taxon>Spermatophyta</taxon>
        <taxon>Magnoliopsida</taxon>
        <taxon>eudicotyledons</taxon>
        <taxon>Gunneridae</taxon>
        <taxon>Pentapetalae</taxon>
        <taxon>asterids</taxon>
        <taxon>lamiids</taxon>
        <taxon>Lamiales</taxon>
        <taxon>Oleaceae</taxon>
        <taxon>Oleeae</taxon>
        <taxon>Olea</taxon>
    </lineage>
</organism>
<evidence type="ECO:0000313" key="3">
    <source>
        <dbReference type="Proteomes" id="UP000594638"/>
    </source>
</evidence>
<dbReference type="OrthoDB" id="185373at2759"/>
<keyword evidence="1" id="KW-0472">Membrane</keyword>
<dbReference type="EMBL" id="CACTIH010000204">
    <property type="protein sequence ID" value="CAA2956989.1"/>
    <property type="molecule type" value="Genomic_DNA"/>
</dbReference>
<comment type="caution">
    <text evidence="2">The sequence shown here is derived from an EMBL/GenBank/DDBJ whole genome shotgun (WGS) entry which is preliminary data.</text>
</comment>
<dbReference type="InterPro" id="IPR046960">
    <property type="entry name" value="PPR_At4g14850-like_plant"/>
</dbReference>